<dbReference type="OMA" id="CSENWAF"/>
<dbReference type="RefSeq" id="XP_004261626.1">
    <property type="nucleotide sequence ID" value="XM_004261578.1"/>
</dbReference>
<protein>
    <submittedName>
        <fullName evidence="1">Uncharacterized protein</fullName>
    </submittedName>
</protein>
<gene>
    <name evidence="1" type="ORF">EIN_248190</name>
</gene>
<dbReference type="OrthoDB" id="26755at2759"/>
<reference evidence="1 2" key="1">
    <citation type="submission" date="2012-10" db="EMBL/GenBank/DDBJ databases">
        <authorList>
            <person name="Zafar N."/>
            <person name="Inman J."/>
            <person name="Hall N."/>
            <person name="Lorenzi H."/>
            <person name="Caler E."/>
        </authorList>
    </citation>
    <scope>NUCLEOTIDE SEQUENCE [LARGE SCALE GENOMIC DNA]</scope>
    <source>
        <strain evidence="1 2">IP1</strain>
    </source>
</reference>
<keyword evidence="2" id="KW-1185">Reference proteome</keyword>
<dbReference type="Proteomes" id="UP000014680">
    <property type="component" value="Unassembled WGS sequence"/>
</dbReference>
<accession>A0A0A1UE34</accession>
<dbReference type="GeneID" id="14894050"/>
<dbReference type="KEGG" id="eiv:EIN_248190"/>
<evidence type="ECO:0000313" key="1">
    <source>
        <dbReference type="EMBL" id="ELP94855.1"/>
    </source>
</evidence>
<proteinExistence type="predicted"/>
<sequence length="148" mass="17369">MQCIDFLKDMRAQIKEDMQRDNQHYYNSLKLQLIVPPSLIQQIEKRTQLTLFESSPAVYDIFDNKNMFVKDFCKKINRHKFVLIQCSENWAFVDTGLLKSTNILDVFVFFKQIDITKNFKLSISSIKSSSTAITFESVSLDPRRVFVI</sequence>
<name>A0A0A1UE34_ENTIV</name>
<dbReference type="EMBL" id="KB206169">
    <property type="protein sequence ID" value="ELP94855.1"/>
    <property type="molecule type" value="Genomic_DNA"/>
</dbReference>
<evidence type="ECO:0000313" key="2">
    <source>
        <dbReference type="Proteomes" id="UP000014680"/>
    </source>
</evidence>
<dbReference type="AlphaFoldDB" id="A0A0A1UE34"/>
<organism evidence="1 2">
    <name type="scientific">Entamoeba invadens IP1</name>
    <dbReference type="NCBI Taxonomy" id="370355"/>
    <lineage>
        <taxon>Eukaryota</taxon>
        <taxon>Amoebozoa</taxon>
        <taxon>Evosea</taxon>
        <taxon>Archamoebae</taxon>
        <taxon>Mastigamoebida</taxon>
        <taxon>Entamoebidae</taxon>
        <taxon>Entamoeba</taxon>
    </lineage>
</organism>
<dbReference type="VEuPathDB" id="AmoebaDB:EIN_248190"/>